<evidence type="ECO:0000313" key="1">
    <source>
        <dbReference type="EMBL" id="EKC19130.1"/>
    </source>
</evidence>
<accession>K1PRU6</accession>
<proteinExistence type="predicted"/>
<organism evidence="1">
    <name type="scientific">Magallana gigas</name>
    <name type="common">Pacific oyster</name>
    <name type="synonym">Crassostrea gigas</name>
    <dbReference type="NCBI Taxonomy" id="29159"/>
    <lineage>
        <taxon>Eukaryota</taxon>
        <taxon>Metazoa</taxon>
        <taxon>Spiralia</taxon>
        <taxon>Lophotrochozoa</taxon>
        <taxon>Mollusca</taxon>
        <taxon>Bivalvia</taxon>
        <taxon>Autobranchia</taxon>
        <taxon>Pteriomorphia</taxon>
        <taxon>Ostreida</taxon>
        <taxon>Ostreoidea</taxon>
        <taxon>Ostreidae</taxon>
        <taxon>Magallana</taxon>
    </lineage>
</organism>
<reference evidence="1" key="1">
    <citation type="journal article" date="2012" name="Nature">
        <title>The oyster genome reveals stress adaptation and complexity of shell formation.</title>
        <authorList>
            <person name="Zhang G."/>
            <person name="Fang X."/>
            <person name="Guo X."/>
            <person name="Li L."/>
            <person name="Luo R."/>
            <person name="Xu F."/>
            <person name="Yang P."/>
            <person name="Zhang L."/>
            <person name="Wang X."/>
            <person name="Qi H."/>
            <person name="Xiong Z."/>
            <person name="Que H."/>
            <person name="Xie Y."/>
            <person name="Holland P.W."/>
            <person name="Paps J."/>
            <person name="Zhu Y."/>
            <person name="Wu F."/>
            <person name="Chen Y."/>
            <person name="Wang J."/>
            <person name="Peng C."/>
            <person name="Meng J."/>
            <person name="Yang L."/>
            <person name="Liu J."/>
            <person name="Wen B."/>
            <person name="Zhang N."/>
            <person name="Huang Z."/>
            <person name="Zhu Q."/>
            <person name="Feng Y."/>
            <person name="Mount A."/>
            <person name="Hedgecock D."/>
            <person name="Xu Z."/>
            <person name="Liu Y."/>
            <person name="Domazet-Loso T."/>
            <person name="Du Y."/>
            <person name="Sun X."/>
            <person name="Zhang S."/>
            <person name="Liu B."/>
            <person name="Cheng P."/>
            <person name="Jiang X."/>
            <person name="Li J."/>
            <person name="Fan D."/>
            <person name="Wang W."/>
            <person name="Fu W."/>
            <person name="Wang T."/>
            <person name="Wang B."/>
            <person name="Zhang J."/>
            <person name="Peng Z."/>
            <person name="Li Y."/>
            <person name="Li N."/>
            <person name="Wang J."/>
            <person name="Chen M."/>
            <person name="He Y."/>
            <person name="Tan F."/>
            <person name="Song X."/>
            <person name="Zheng Q."/>
            <person name="Huang R."/>
            <person name="Yang H."/>
            <person name="Du X."/>
            <person name="Chen L."/>
            <person name="Yang M."/>
            <person name="Gaffney P.M."/>
            <person name="Wang S."/>
            <person name="Luo L."/>
            <person name="She Z."/>
            <person name="Ming Y."/>
            <person name="Huang W."/>
            <person name="Zhang S."/>
            <person name="Huang B."/>
            <person name="Zhang Y."/>
            <person name="Qu T."/>
            <person name="Ni P."/>
            <person name="Miao G."/>
            <person name="Wang J."/>
            <person name="Wang Q."/>
            <person name="Steinberg C.E."/>
            <person name="Wang H."/>
            <person name="Li N."/>
            <person name="Qian L."/>
            <person name="Zhang G."/>
            <person name="Li Y."/>
            <person name="Yang H."/>
            <person name="Liu X."/>
            <person name="Wang J."/>
            <person name="Yin Y."/>
            <person name="Wang J."/>
        </authorList>
    </citation>
    <scope>NUCLEOTIDE SEQUENCE [LARGE SCALE GENOMIC DNA]</scope>
    <source>
        <strain evidence="1">05x7-T-G4-1.051#20</strain>
    </source>
</reference>
<dbReference type="HOGENOM" id="CLU_1994822_0_0_1"/>
<dbReference type="AlphaFoldDB" id="K1PRU6"/>
<protein>
    <submittedName>
        <fullName evidence="1">Uncharacterized protein</fullName>
    </submittedName>
</protein>
<dbReference type="EMBL" id="JH816897">
    <property type="protein sequence ID" value="EKC19130.1"/>
    <property type="molecule type" value="Genomic_DNA"/>
</dbReference>
<sequence length="125" mass="14061">MADQPATFDLGNITERIKLGYNEDDLDEDMLAFLLDNDDQEFTLNEVAVSTSTNQAITEMTKAFEKDQRPPLPAIAEKPKQRFKSLTVEELCEIESKKQSSTTKAKTKWGMKILQGGSKTCNNIQ</sequence>
<gene>
    <name evidence="1" type="ORF">CGI_10009670</name>
</gene>
<dbReference type="InParanoid" id="K1PRU6"/>
<name>K1PRU6_MAGGI</name>